<keyword evidence="3" id="KW-1185">Reference proteome</keyword>
<dbReference type="EMBL" id="JAPFFF010000015">
    <property type="protein sequence ID" value="KAK8866282.1"/>
    <property type="molecule type" value="Genomic_DNA"/>
</dbReference>
<name>A0ABR2IMT3_9EUKA</name>
<dbReference type="PANTHER" id="PTHR14716:SF0">
    <property type="entry name" value="CILIA- AND FLAGELLA-ASSOCIATED PROTEIN 69"/>
    <property type="match status" value="1"/>
</dbReference>
<accession>A0ABR2IMT3</accession>
<feature type="region of interest" description="Disordered" evidence="1">
    <location>
        <begin position="490"/>
        <end position="579"/>
    </location>
</feature>
<sequence length="1033" mass="119170">MNSSLKKTKKTIKPKQPIPGFAFCNPVQCNATTTYMRQHGKKIKELFSRDEEENRNSWQTEVLEELIAENKDGFFVTDLDQLQDLTSNLFRQLQAGKHDFIPYLKQIITLSMVPFRKISNGDDRRCFHHIGGFFESLCPIIKLPHPDLQIEAAKAIFWFAQNCGPLNTNENSSFINFYPPTDQIALYSFIPTQLHVESVICTFIQTLTELLSNIAQDSSSSDLLSLCFRSLFEFVKRGQSRYIKPEFVNSVKDIIGRYFTEKATNDNKTNTDSDKSKKSKDKKKKDFDESSRSENAKKSQPICTTRVFAHCLLFLDSFIQESPDALQLCGSHQFCATMWSYFVDLLFTSFKNVQKQLRNEILSIIILIIKSSTEIKIEKHLITKMFDLIQSISLLQPDVPVNIAYSTKSSRKIRLTHEQVDIEIIFLAQDLALLLHQKTALPEARNDFISHQVRVLTGPLNKYLEEYKFPLSIHALQLLRSFIINDPNYANKEEYNNNNVSSRSARSNMSKAESSNPNNEYNNAERSISSNNSGNNTHRSNASSKSNNEFPRENSATPSNEAPQSEQTENFENGENESEEDYNIDLLSNSLRTFIEVQGPETLLQLIVDEIDDQTLFYVLLLILHIYFVFKDPYVVNALLDLPRSNFHILSLILSVLAVLMQNKQKTIDVFMERSGIEILKRCFTCNSGEVVISAIDCARSIAPHVLTDIDQRFVFMILDCADGAPTLLRYAFVGLFLDLVKYQPFIDGSLLWKSLKTNANIQKTIVRWWRDEEERLDIRYDKCIIIDIDHPLDGHPLAGHSLKKKTVDKSWLLDRNSLEPPKQAYKLDFRARLYLLLIVFPELRDDECKPTDRIKELMIRSYKELKKGSVWTELRDQLAKEEVKPLHEDKIKIKEKLEKMREKALQIQEEQCDIWQKCENDRIALEQRTYNQLSDGLKTAQFVADNYKQIVNSQPVNVARPYQGRTVKGEEVLVRSGNLRNQQKQDETQNNTEQVDDAAEHERELEETYINDCLQDESISYLVQLMKNSTNA</sequence>
<feature type="compositionally biased region" description="Basic and acidic residues" evidence="1">
    <location>
        <begin position="266"/>
        <end position="276"/>
    </location>
</feature>
<proteinExistence type="predicted"/>
<feature type="compositionally biased region" description="Low complexity" evidence="1">
    <location>
        <begin position="496"/>
        <end position="510"/>
    </location>
</feature>
<feature type="region of interest" description="Disordered" evidence="1">
    <location>
        <begin position="266"/>
        <end position="293"/>
    </location>
</feature>
<dbReference type="SUPFAM" id="SSF48371">
    <property type="entry name" value="ARM repeat"/>
    <property type="match status" value="1"/>
</dbReference>
<gene>
    <name evidence="2" type="ORF">M9Y10_009241</name>
</gene>
<evidence type="ECO:0000313" key="3">
    <source>
        <dbReference type="Proteomes" id="UP001470230"/>
    </source>
</evidence>
<dbReference type="PANTHER" id="PTHR14716">
    <property type="entry name" value="CILIA- AND FLAGELLA-ASSOCIATED PROTEIN 69"/>
    <property type="match status" value="1"/>
</dbReference>
<reference evidence="2 3" key="1">
    <citation type="submission" date="2024-04" db="EMBL/GenBank/DDBJ databases">
        <title>Tritrichomonas musculus Genome.</title>
        <authorList>
            <person name="Alves-Ferreira E."/>
            <person name="Grigg M."/>
            <person name="Lorenzi H."/>
            <person name="Galac M."/>
        </authorList>
    </citation>
    <scope>NUCLEOTIDE SEQUENCE [LARGE SCALE GENOMIC DNA]</scope>
    <source>
        <strain evidence="2 3">EAF2021</strain>
    </source>
</reference>
<feature type="compositionally biased region" description="Polar residues" evidence="1">
    <location>
        <begin position="511"/>
        <end position="568"/>
    </location>
</feature>
<dbReference type="InterPro" id="IPR016024">
    <property type="entry name" value="ARM-type_fold"/>
</dbReference>
<evidence type="ECO:0000256" key="1">
    <source>
        <dbReference type="SAM" id="MobiDB-lite"/>
    </source>
</evidence>
<evidence type="ECO:0000313" key="2">
    <source>
        <dbReference type="EMBL" id="KAK8866282.1"/>
    </source>
</evidence>
<dbReference type="Proteomes" id="UP001470230">
    <property type="component" value="Unassembled WGS sequence"/>
</dbReference>
<feature type="compositionally biased region" description="Basic and acidic residues" evidence="1">
    <location>
        <begin position="284"/>
        <end position="293"/>
    </location>
</feature>
<protein>
    <submittedName>
        <fullName evidence="2">Uncharacterized protein</fullName>
    </submittedName>
</protein>
<comment type="caution">
    <text evidence="2">The sequence shown here is derived from an EMBL/GenBank/DDBJ whole genome shotgun (WGS) entry which is preliminary data.</text>
</comment>
<organism evidence="2 3">
    <name type="scientific">Tritrichomonas musculus</name>
    <dbReference type="NCBI Taxonomy" id="1915356"/>
    <lineage>
        <taxon>Eukaryota</taxon>
        <taxon>Metamonada</taxon>
        <taxon>Parabasalia</taxon>
        <taxon>Tritrichomonadida</taxon>
        <taxon>Tritrichomonadidae</taxon>
        <taxon>Tritrichomonas</taxon>
    </lineage>
</organism>
<dbReference type="InterPro" id="IPR048732">
    <property type="entry name" value="CFA69"/>
</dbReference>